<dbReference type="InterPro" id="IPR023346">
    <property type="entry name" value="Lysozyme-like_dom_sf"/>
</dbReference>
<organism evidence="2 3">
    <name type="scientific">Candidatus Nephthysia bennettiae</name>
    <dbReference type="NCBI Taxonomy" id="3127016"/>
    <lineage>
        <taxon>Bacteria</taxon>
        <taxon>Bacillati</taxon>
        <taxon>Candidatus Dormiibacterota</taxon>
        <taxon>Candidatus Dormibacteria</taxon>
        <taxon>Candidatus Dormibacterales</taxon>
        <taxon>Candidatus Dormibacteraceae</taxon>
        <taxon>Candidatus Nephthysia</taxon>
    </lineage>
</organism>
<dbReference type="Proteomes" id="UP000612893">
    <property type="component" value="Unassembled WGS sequence"/>
</dbReference>
<dbReference type="SUPFAM" id="SSF53955">
    <property type="entry name" value="Lysozyme-like"/>
    <property type="match status" value="1"/>
</dbReference>
<evidence type="ECO:0000313" key="3">
    <source>
        <dbReference type="Proteomes" id="UP000612893"/>
    </source>
</evidence>
<dbReference type="Gene3D" id="1.10.530.10">
    <property type="match status" value="1"/>
</dbReference>
<protein>
    <submittedName>
        <fullName evidence="2">Transglycosylase SLT domain-containing protein</fullName>
    </submittedName>
</protein>
<reference evidence="2" key="1">
    <citation type="submission" date="2020-10" db="EMBL/GenBank/DDBJ databases">
        <title>Ca. Dormibacterota MAGs.</title>
        <authorList>
            <person name="Montgomery K."/>
        </authorList>
    </citation>
    <scope>NUCLEOTIDE SEQUENCE [LARGE SCALE GENOMIC DNA]</scope>
    <source>
        <strain evidence="2">SC8812_S17_10</strain>
    </source>
</reference>
<accession>A0A934K828</accession>
<dbReference type="EMBL" id="JAEKNR010000214">
    <property type="protein sequence ID" value="MBJ7600599.1"/>
    <property type="molecule type" value="Genomic_DNA"/>
</dbReference>
<name>A0A934K828_9BACT</name>
<dbReference type="Pfam" id="PF01464">
    <property type="entry name" value="SLT"/>
    <property type="match status" value="1"/>
</dbReference>
<feature type="domain" description="Transglycosylase SLT" evidence="1">
    <location>
        <begin position="25"/>
        <end position="86"/>
    </location>
</feature>
<proteinExistence type="predicted"/>
<dbReference type="AlphaFoldDB" id="A0A934K828"/>
<gene>
    <name evidence="2" type="ORF">JF922_21340</name>
</gene>
<dbReference type="InterPro" id="IPR008258">
    <property type="entry name" value="Transglycosylase_SLT_dom_1"/>
</dbReference>
<comment type="caution">
    <text evidence="2">The sequence shown here is derived from an EMBL/GenBank/DDBJ whole genome shotgun (WGS) entry which is preliminary data.</text>
</comment>
<keyword evidence="3" id="KW-1185">Reference proteome</keyword>
<evidence type="ECO:0000259" key="1">
    <source>
        <dbReference type="Pfam" id="PF01464"/>
    </source>
</evidence>
<sequence length="95" mass="9979">MASSGGGSIQDIILTAFAPLGAGAQQWALRIAKCESGYNPNAVNRSSGASGLFQFMPSTWAHLPWAGQSVFNPVANAQAAAYYYQHSGSGPWQCK</sequence>
<evidence type="ECO:0000313" key="2">
    <source>
        <dbReference type="EMBL" id="MBJ7600599.1"/>
    </source>
</evidence>